<dbReference type="GO" id="GO:0005892">
    <property type="term" value="C:acetylcholine-gated channel complex"/>
    <property type="evidence" value="ECO:0007669"/>
    <property type="project" value="InterPro"/>
</dbReference>
<protein>
    <submittedName>
        <fullName evidence="2">Uncharacterized protein</fullName>
    </submittedName>
</protein>
<reference evidence="2" key="1">
    <citation type="submission" date="2021-01" db="EMBL/GenBank/DDBJ databases">
        <authorList>
            <person name="Corre E."/>
            <person name="Pelletier E."/>
            <person name="Niang G."/>
            <person name="Scheremetjew M."/>
            <person name="Finn R."/>
            <person name="Kale V."/>
            <person name="Holt S."/>
            <person name="Cochrane G."/>
            <person name="Meng A."/>
            <person name="Brown T."/>
            <person name="Cohen L."/>
        </authorList>
    </citation>
    <scope>NUCLEOTIDE SEQUENCE</scope>
    <source>
        <strain evidence="2">OF101</strain>
    </source>
</reference>
<evidence type="ECO:0000256" key="1">
    <source>
        <dbReference type="SAM" id="Phobius"/>
    </source>
</evidence>
<keyword evidence="1" id="KW-0812">Transmembrane</keyword>
<gene>
    <name evidence="2" type="ORF">ACAT0790_LOCUS13022</name>
</gene>
<dbReference type="Pfam" id="PF17175">
    <property type="entry name" value="MOLO1"/>
    <property type="match status" value="1"/>
</dbReference>
<keyword evidence="1" id="KW-1133">Transmembrane helix</keyword>
<keyword evidence="1" id="KW-0472">Membrane</keyword>
<sequence length="341" mass="37124">MSPCIAAAPRRRCRAGPALAAALAALAARPAAGIQPKAEGHFLTNSELRSITAISCLEARQRNPGVKCRNESLMTRPVAGTSFSGQLNAGNYPNFREPVCNSGNEFFCDPSSIFSMEERKNLTAELKRLRRDNLVTCGHLLDDPVDPRHYQPFYLGVALAARWPSGESDPDSLQQLGRIIDADWNMDRLFVGQPIPYLKCPNTAILIFMPEIRRAFVSASSCEFICQDKGGPEVATAALVALDREGPAAAVRAAIREAYRIVSRGSANAWTPPSVSIAKHKDGYDTQARSAPQERAAPVVIQRVLYGFALAALVLSLAVAAVFLLVSPGWLWAKPRSRRRK</sequence>
<dbReference type="InterPro" id="IPR033438">
    <property type="entry name" value="MOLO1"/>
</dbReference>
<dbReference type="AlphaFoldDB" id="A0A7S1PZK1"/>
<organism evidence="2">
    <name type="scientific">Alexandrium catenella</name>
    <name type="common">Red tide dinoflagellate</name>
    <name type="synonym">Gonyaulax catenella</name>
    <dbReference type="NCBI Taxonomy" id="2925"/>
    <lineage>
        <taxon>Eukaryota</taxon>
        <taxon>Sar</taxon>
        <taxon>Alveolata</taxon>
        <taxon>Dinophyceae</taxon>
        <taxon>Gonyaulacales</taxon>
        <taxon>Pyrocystaceae</taxon>
        <taxon>Alexandrium</taxon>
    </lineage>
</organism>
<name>A0A7S1PZK1_ALECA</name>
<proteinExistence type="predicted"/>
<accession>A0A7S1PZK1</accession>
<feature type="transmembrane region" description="Helical" evidence="1">
    <location>
        <begin position="304"/>
        <end position="333"/>
    </location>
</feature>
<evidence type="ECO:0000313" key="2">
    <source>
        <dbReference type="EMBL" id="CAD9112193.1"/>
    </source>
</evidence>
<dbReference type="EMBL" id="HBGE01021559">
    <property type="protein sequence ID" value="CAD9112193.1"/>
    <property type="molecule type" value="Transcribed_RNA"/>
</dbReference>